<proteinExistence type="predicted"/>
<sequence>MNQAAQKPHQHQPAGRDVGTPAHQTIHQNPSMGGVAHHQLGHIIPRSDYTDRNPTYSHAPQYANEEELKNPPQELGEDLSILYEKYLNHLKNPKRIKREFYGRLPSYNQLNKFLDGITGWAPRQNTYYGPPGGGR</sequence>
<dbReference type="WBParaSite" id="scaffold5171_cov220.g9187">
    <property type="protein sequence ID" value="scaffold5171_cov220.g9187"/>
    <property type="gene ID" value="scaffold5171_cov220.g9187"/>
</dbReference>
<evidence type="ECO:0000313" key="3">
    <source>
        <dbReference type="WBParaSite" id="scaffold5171_cov220.g9187"/>
    </source>
</evidence>
<feature type="compositionally biased region" description="Polar residues" evidence="1">
    <location>
        <begin position="22"/>
        <end position="31"/>
    </location>
</feature>
<keyword evidence="2" id="KW-1185">Reference proteome</keyword>
<protein>
    <submittedName>
        <fullName evidence="3">Uncharacterized protein</fullName>
    </submittedName>
</protein>
<reference evidence="3" key="1">
    <citation type="submission" date="2022-11" db="UniProtKB">
        <authorList>
            <consortium name="WormBaseParasite"/>
        </authorList>
    </citation>
    <scope>IDENTIFICATION</scope>
</reference>
<evidence type="ECO:0000313" key="2">
    <source>
        <dbReference type="Proteomes" id="UP000887561"/>
    </source>
</evidence>
<name>A0A915MVP3_MELJA</name>
<evidence type="ECO:0000256" key="1">
    <source>
        <dbReference type="SAM" id="MobiDB-lite"/>
    </source>
</evidence>
<feature type="region of interest" description="Disordered" evidence="1">
    <location>
        <begin position="1"/>
        <end position="72"/>
    </location>
</feature>
<dbReference type="AlphaFoldDB" id="A0A915MVP3"/>
<organism evidence="2 3">
    <name type="scientific">Meloidogyne javanica</name>
    <name type="common">Root-knot nematode worm</name>
    <dbReference type="NCBI Taxonomy" id="6303"/>
    <lineage>
        <taxon>Eukaryota</taxon>
        <taxon>Metazoa</taxon>
        <taxon>Ecdysozoa</taxon>
        <taxon>Nematoda</taxon>
        <taxon>Chromadorea</taxon>
        <taxon>Rhabditida</taxon>
        <taxon>Tylenchina</taxon>
        <taxon>Tylenchomorpha</taxon>
        <taxon>Tylenchoidea</taxon>
        <taxon>Meloidogynidae</taxon>
        <taxon>Meloidogyninae</taxon>
        <taxon>Meloidogyne</taxon>
        <taxon>Meloidogyne incognita group</taxon>
    </lineage>
</organism>
<dbReference type="Proteomes" id="UP000887561">
    <property type="component" value="Unplaced"/>
</dbReference>
<accession>A0A915MVP3</accession>
<feature type="compositionally biased region" description="Low complexity" evidence="1">
    <location>
        <begin position="1"/>
        <end position="13"/>
    </location>
</feature>